<reference evidence="2" key="1">
    <citation type="journal article" date="2023" name="Mol. Phylogenet. Evol.">
        <title>Genome-scale phylogeny and comparative genomics of the fungal order Sordariales.</title>
        <authorList>
            <person name="Hensen N."/>
            <person name="Bonometti L."/>
            <person name="Westerberg I."/>
            <person name="Brannstrom I.O."/>
            <person name="Guillou S."/>
            <person name="Cros-Aarteil S."/>
            <person name="Calhoun S."/>
            <person name="Haridas S."/>
            <person name="Kuo A."/>
            <person name="Mondo S."/>
            <person name="Pangilinan J."/>
            <person name="Riley R."/>
            <person name="LaButti K."/>
            <person name="Andreopoulos B."/>
            <person name="Lipzen A."/>
            <person name="Chen C."/>
            <person name="Yan M."/>
            <person name="Daum C."/>
            <person name="Ng V."/>
            <person name="Clum A."/>
            <person name="Steindorff A."/>
            <person name="Ohm R.A."/>
            <person name="Martin F."/>
            <person name="Silar P."/>
            <person name="Natvig D.O."/>
            <person name="Lalanne C."/>
            <person name="Gautier V."/>
            <person name="Ament-Velasquez S.L."/>
            <person name="Kruys A."/>
            <person name="Hutchinson M.I."/>
            <person name="Powell A.J."/>
            <person name="Barry K."/>
            <person name="Miller A.N."/>
            <person name="Grigoriev I.V."/>
            <person name="Debuchy R."/>
            <person name="Gladieux P."/>
            <person name="Hiltunen Thoren M."/>
            <person name="Johannesson H."/>
        </authorList>
    </citation>
    <scope>NUCLEOTIDE SEQUENCE</scope>
    <source>
        <strain evidence="2">PSN309</strain>
    </source>
</reference>
<dbReference type="Proteomes" id="UP001302126">
    <property type="component" value="Unassembled WGS sequence"/>
</dbReference>
<proteinExistence type="predicted"/>
<dbReference type="GO" id="GO:0046578">
    <property type="term" value="P:regulation of Ras protein signal transduction"/>
    <property type="evidence" value="ECO:0007669"/>
    <property type="project" value="TreeGrafter"/>
</dbReference>
<feature type="chain" id="PRO_5042904400" evidence="1">
    <location>
        <begin position="23"/>
        <end position="198"/>
    </location>
</feature>
<accession>A0AAN7AJN7</accession>
<dbReference type="PANTHER" id="PTHR11362">
    <property type="entry name" value="PHOSPHATIDYLETHANOLAMINE-BINDING PROTEIN"/>
    <property type="match status" value="1"/>
</dbReference>
<organism evidence="2 3">
    <name type="scientific">Podospora australis</name>
    <dbReference type="NCBI Taxonomy" id="1536484"/>
    <lineage>
        <taxon>Eukaryota</taxon>
        <taxon>Fungi</taxon>
        <taxon>Dikarya</taxon>
        <taxon>Ascomycota</taxon>
        <taxon>Pezizomycotina</taxon>
        <taxon>Sordariomycetes</taxon>
        <taxon>Sordariomycetidae</taxon>
        <taxon>Sordariales</taxon>
        <taxon>Podosporaceae</taxon>
        <taxon>Podospora</taxon>
    </lineage>
</organism>
<dbReference type="PANTHER" id="PTHR11362:SF141">
    <property type="entry name" value="PHOSPHATIDYLETHANOLAMINE-BINDING PROTEIN"/>
    <property type="match status" value="1"/>
</dbReference>
<dbReference type="CDD" id="cd00866">
    <property type="entry name" value="PEBP_euk"/>
    <property type="match status" value="1"/>
</dbReference>
<name>A0AAN7AJN7_9PEZI</name>
<protein>
    <submittedName>
        <fullName evidence="2">Phosphatidylethanolamine-binding protein</fullName>
    </submittedName>
</protein>
<dbReference type="InterPro" id="IPR036610">
    <property type="entry name" value="PEBP-like_sf"/>
</dbReference>
<dbReference type="EMBL" id="MU864379">
    <property type="protein sequence ID" value="KAK4189129.1"/>
    <property type="molecule type" value="Genomic_DNA"/>
</dbReference>
<dbReference type="GO" id="GO:0005543">
    <property type="term" value="F:phospholipid binding"/>
    <property type="evidence" value="ECO:0007669"/>
    <property type="project" value="TreeGrafter"/>
</dbReference>
<reference evidence="2" key="2">
    <citation type="submission" date="2023-05" db="EMBL/GenBank/DDBJ databases">
        <authorList>
            <consortium name="Lawrence Berkeley National Laboratory"/>
            <person name="Steindorff A."/>
            <person name="Hensen N."/>
            <person name="Bonometti L."/>
            <person name="Westerberg I."/>
            <person name="Brannstrom I.O."/>
            <person name="Guillou S."/>
            <person name="Cros-Aarteil S."/>
            <person name="Calhoun S."/>
            <person name="Haridas S."/>
            <person name="Kuo A."/>
            <person name="Mondo S."/>
            <person name="Pangilinan J."/>
            <person name="Riley R."/>
            <person name="Labutti K."/>
            <person name="Andreopoulos B."/>
            <person name="Lipzen A."/>
            <person name="Chen C."/>
            <person name="Yanf M."/>
            <person name="Daum C."/>
            <person name="Ng V."/>
            <person name="Clum A."/>
            <person name="Ohm R."/>
            <person name="Martin F."/>
            <person name="Silar P."/>
            <person name="Natvig D."/>
            <person name="Lalanne C."/>
            <person name="Gautier V."/>
            <person name="Ament-Velasquez S.L."/>
            <person name="Kruys A."/>
            <person name="Hutchinson M.I."/>
            <person name="Powell A.J."/>
            <person name="Barry K."/>
            <person name="Miller A.N."/>
            <person name="Grigoriev I.V."/>
            <person name="Debuchy R."/>
            <person name="Gladieux P."/>
            <person name="Thoren M.H."/>
            <person name="Johannesson H."/>
        </authorList>
    </citation>
    <scope>NUCLEOTIDE SEQUENCE</scope>
    <source>
        <strain evidence="2">PSN309</strain>
    </source>
</reference>
<evidence type="ECO:0000313" key="3">
    <source>
        <dbReference type="Proteomes" id="UP001302126"/>
    </source>
</evidence>
<dbReference type="AlphaFoldDB" id="A0AAN7AJN7"/>
<dbReference type="SUPFAM" id="SSF49777">
    <property type="entry name" value="PEBP-like"/>
    <property type="match status" value="1"/>
</dbReference>
<sequence>MLFSTSSLLATAAFSLGSLVSAQETSWTPAGFSPAVAAKLEVIYGTKASTTPGTSYTKAETARQPTIGTSDAPLNGTYMWLLIDLDVPANFQNPSAGGRRTNLHALITGFKSSGQTVNGVYTLTSTSTGPITYVGPSPPAENPPYPHKYVSLLYETPGGFTVTRAQVGQTFGFNLTTFLSTVKITEAPVRANYLTVTG</sequence>
<dbReference type="GO" id="GO:0030414">
    <property type="term" value="F:peptidase inhibitor activity"/>
    <property type="evidence" value="ECO:0007669"/>
    <property type="project" value="TreeGrafter"/>
</dbReference>
<keyword evidence="1" id="KW-0732">Signal</keyword>
<comment type="caution">
    <text evidence="2">The sequence shown here is derived from an EMBL/GenBank/DDBJ whole genome shotgun (WGS) entry which is preliminary data.</text>
</comment>
<feature type="signal peptide" evidence="1">
    <location>
        <begin position="1"/>
        <end position="22"/>
    </location>
</feature>
<gene>
    <name evidence="2" type="ORF">QBC35DRAFT_462301</name>
</gene>
<dbReference type="Gene3D" id="3.90.280.10">
    <property type="entry name" value="PEBP-like"/>
    <property type="match status" value="1"/>
</dbReference>
<evidence type="ECO:0000313" key="2">
    <source>
        <dbReference type="EMBL" id="KAK4189129.1"/>
    </source>
</evidence>
<dbReference type="GO" id="GO:0030162">
    <property type="term" value="P:regulation of proteolysis"/>
    <property type="evidence" value="ECO:0007669"/>
    <property type="project" value="TreeGrafter"/>
</dbReference>
<keyword evidence="3" id="KW-1185">Reference proteome</keyword>
<dbReference type="Pfam" id="PF01161">
    <property type="entry name" value="PBP"/>
    <property type="match status" value="1"/>
</dbReference>
<dbReference type="InterPro" id="IPR008914">
    <property type="entry name" value="PEBP"/>
</dbReference>
<evidence type="ECO:0000256" key="1">
    <source>
        <dbReference type="SAM" id="SignalP"/>
    </source>
</evidence>
<dbReference type="InterPro" id="IPR035810">
    <property type="entry name" value="PEBP_euk"/>
</dbReference>